<feature type="compositionally biased region" description="Acidic residues" evidence="1">
    <location>
        <begin position="371"/>
        <end position="389"/>
    </location>
</feature>
<feature type="region of interest" description="Disordered" evidence="1">
    <location>
        <begin position="488"/>
        <end position="532"/>
    </location>
</feature>
<feature type="compositionally biased region" description="Basic and acidic residues" evidence="1">
    <location>
        <begin position="499"/>
        <end position="508"/>
    </location>
</feature>
<protein>
    <submittedName>
        <fullName evidence="3">BEN domain protein</fullName>
    </submittedName>
</protein>
<gene>
    <name evidence="3" type="primary">ben</name>
    <name evidence="3" type="ORF">CSKBV_33.4</name>
</gene>
<dbReference type="PROSITE" id="PS51457">
    <property type="entry name" value="BEN"/>
    <property type="match status" value="1"/>
</dbReference>
<feature type="region of interest" description="Disordered" evidence="1">
    <location>
        <begin position="370"/>
        <end position="393"/>
    </location>
</feature>
<proteinExistence type="predicted"/>
<feature type="compositionally biased region" description="Polar residues" evidence="1">
    <location>
        <begin position="511"/>
        <end position="528"/>
    </location>
</feature>
<dbReference type="EMBL" id="HF562928">
    <property type="protein sequence ID" value="CCQ19259.1"/>
    <property type="molecule type" value="Genomic_DNA"/>
</dbReference>
<dbReference type="Pfam" id="PF10523">
    <property type="entry name" value="BEN"/>
    <property type="match status" value="1"/>
</dbReference>
<name>S0DHD7_9VIRU</name>
<reference evidence="3" key="1">
    <citation type="journal article" date="2013" name="PLoS ONE">
        <title>Adaptive selection on bracovirus genomes drives the specialization of cotesia parasitoid wasps.</title>
        <authorList>
            <person name="Jancek S."/>
            <person name="Bezier A."/>
            <person name="Gayral P."/>
            <person name="Paillusson C."/>
            <person name="Kaiser L."/>
            <person name="Dupas S."/>
            <person name="Le Ru B.P."/>
            <person name="Barbe V."/>
            <person name="Periquet G."/>
            <person name="Drezen J.-M."/>
            <person name="Herniou E.A."/>
        </authorList>
    </citation>
    <scope>NUCLEOTIDE SEQUENCE</scope>
    <source>
        <strain evidence="3">Kitale</strain>
    </source>
</reference>
<dbReference type="InterPro" id="IPR018379">
    <property type="entry name" value="BEN_domain"/>
</dbReference>
<organism evidence="3">
    <name type="scientific">Cotesia sesamiae Kitale bracovirus</name>
    <dbReference type="NCBI Taxonomy" id="452648"/>
    <lineage>
        <taxon>Viruses</taxon>
        <taxon>Viruses incertae sedis</taxon>
        <taxon>Polydnaviriformidae</taxon>
        <taxon>Bracoviriform</taxon>
        <taxon>Cotesia sesamiae bracovirus</taxon>
    </lineage>
</organism>
<evidence type="ECO:0000256" key="1">
    <source>
        <dbReference type="SAM" id="MobiDB-lite"/>
    </source>
</evidence>
<feature type="domain" description="BEN" evidence="2">
    <location>
        <begin position="572"/>
        <end position="676"/>
    </location>
</feature>
<dbReference type="GO" id="GO:0003677">
    <property type="term" value="F:DNA binding"/>
    <property type="evidence" value="ECO:0007669"/>
    <property type="project" value="InterPro"/>
</dbReference>
<evidence type="ECO:0000259" key="2">
    <source>
        <dbReference type="PROSITE" id="PS51457"/>
    </source>
</evidence>
<sequence length="682" mass="77117">MTRKSNNEQAFCVVQFIELPFEGIDDYVCVPYTWLIMRKVAEQRAVVAYPQDENPFDIRDRAKRKERYNDEWDFYMAAVKYESNSYDDAAFWIATRNDYGPLVEMESKVTSEKPMHTLLIKRPAQTELKAELDGKRLKIEEAAHSSNVAIVNPETLTDDFSNNKPPSHQLLNSLKVSANLSYKTNGARRLVPTQRTVEKSIQPMKIEKTVATTSQNLMDQTISSSTSSVKQLPVITQDQIRDRVRDQIFKHLQQKQLQPTQQDSPKQLQRPKIRIGITMKAKNNQQTPLQRVTKKKLSPILTKVINSVRQALSTTHDTYLRNNQQRQAGPNGSVLVDRTHQNVMGNACQPDECMLDKTLSPYHVVASDSDAVTDQEDISDNEMSTDESPVETKKNVHITTNDSSCGSADKPTVAQNFTPKNQQMNPKYILEQQMLDNFATVFMQMGSTLRHTTDMYNTLRSLILDTAQTYKKLLGAVEQFNTAGNAATIASPSSNLRPESPRSSEARHTKVTVSASSSNQDQHSNDGANITPEKKHNKLYRFVLPPEYDAYDTRWTLKYQTNLPGLVELIPQSGVYISNGDLLYCQQVSKDCKSLAARLLPQVFSRNALSICLSMSEKAQAANNIGSSIRPELDDHACSVLLNFVREHGLQRGWNTDLQPILSTLHNTMQEIRFKYGVMVEC</sequence>
<evidence type="ECO:0000313" key="3">
    <source>
        <dbReference type="EMBL" id="CCQ19259.1"/>
    </source>
</evidence>
<accession>S0DHD7</accession>
<feature type="compositionally biased region" description="Polar residues" evidence="1">
    <location>
        <begin position="488"/>
        <end position="498"/>
    </location>
</feature>